<feature type="transmembrane region" description="Helical" evidence="17">
    <location>
        <begin position="301"/>
        <end position="321"/>
    </location>
</feature>
<reference evidence="20" key="1">
    <citation type="submission" date="2021-08" db="EMBL/GenBank/DDBJ databases">
        <title>WGS assembly of Ceratopteris richardii.</title>
        <authorList>
            <person name="Marchant D.B."/>
            <person name="Chen G."/>
            <person name="Jenkins J."/>
            <person name="Shu S."/>
            <person name="Leebens-Mack J."/>
            <person name="Grimwood J."/>
            <person name="Schmutz J."/>
            <person name="Soltis P."/>
            <person name="Soltis D."/>
            <person name="Chen Z.-H."/>
        </authorList>
    </citation>
    <scope>NUCLEOTIDE SEQUENCE</scope>
    <source>
        <strain evidence="20">Whitten #5841</strain>
        <tissue evidence="20">Leaf</tissue>
    </source>
</reference>
<organism evidence="20 21">
    <name type="scientific">Ceratopteris richardii</name>
    <name type="common">Triangle waterfern</name>
    <dbReference type="NCBI Taxonomy" id="49495"/>
    <lineage>
        <taxon>Eukaryota</taxon>
        <taxon>Viridiplantae</taxon>
        <taxon>Streptophyta</taxon>
        <taxon>Embryophyta</taxon>
        <taxon>Tracheophyta</taxon>
        <taxon>Polypodiopsida</taxon>
        <taxon>Polypodiidae</taxon>
        <taxon>Polypodiales</taxon>
        <taxon>Pteridineae</taxon>
        <taxon>Pteridaceae</taxon>
        <taxon>Parkerioideae</taxon>
        <taxon>Ceratopteris</taxon>
    </lineage>
</organism>
<dbReference type="InterPro" id="IPR001220">
    <property type="entry name" value="Legume_lectin_dom"/>
</dbReference>
<keyword evidence="10" id="KW-0418">Kinase</keyword>
<evidence type="ECO:0000256" key="8">
    <source>
        <dbReference type="ARBA" id="ARBA00022734"/>
    </source>
</evidence>
<dbReference type="Gene3D" id="2.60.120.200">
    <property type="match status" value="1"/>
</dbReference>
<evidence type="ECO:0000256" key="10">
    <source>
        <dbReference type="ARBA" id="ARBA00022777"/>
    </source>
</evidence>
<evidence type="ECO:0000313" key="21">
    <source>
        <dbReference type="Proteomes" id="UP000825935"/>
    </source>
</evidence>
<dbReference type="InterPro" id="IPR000719">
    <property type="entry name" value="Prot_kinase_dom"/>
</dbReference>
<dbReference type="SUPFAM" id="SSF56112">
    <property type="entry name" value="Protein kinase-like (PK-like)"/>
    <property type="match status" value="1"/>
</dbReference>
<feature type="chain" id="PRO_5035755247" description="Protein kinase domain-containing protein" evidence="18">
    <location>
        <begin position="30"/>
        <end position="714"/>
    </location>
</feature>
<keyword evidence="13 17" id="KW-0472">Membrane</keyword>
<comment type="similarity">
    <text evidence="2">In the N-terminal section; belongs to the leguminous lectin family.</text>
</comment>
<evidence type="ECO:0000256" key="9">
    <source>
        <dbReference type="ARBA" id="ARBA00022741"/>
    </source>
</evidence>
<dbReference type="GO" id="GO:0030246">
    <property type="term" value="F:carbohydrate binding"/>
    <property type="evidence" value="ECO:0007669"/>
    <property type="project" value="UniProtKB-KW"/>
</dbReference>
<evidence type="ECO:0000256" key="13">
    <source>
        <dbReference type="ARBA" id="ARBA00023136"/>
    </source>
</evidence>
<keyword evidence="4" id="KW-1003">Cell membrane</keyword>
<evidence type="ECO:0000256" key="7">
    <source>
        <dbReference type="ARBA" id="ARBA00022729"/>
    </source>
</evidence>
<evidence type="ECO:0000256" key="5">
    <source>
        <dbReference type="ARBA" id="ARBA00022679"/>
    </source>
</evidence>
<dbReference type="SUPFAM" id="SSF49899">
    <property type="entry name" value="Concanavalin A-like lectins/glucanases"/>
    <property type="match status" value="1"/>
</dbReference>
<protein>
    <recommendedName>
        <fullName evidence="19">Protein kinase domain-containing protein</fullName>
    </recommendedName>
</protein>
<evidence type="ECO:0000256" key="11">
    <source>
        <dbReference type="ARBA" id="ARBA00022840"/>
    </source>
</evidence>
<evidence type="ECO:0000256" key="17">
    <source>
        <dbReference type="SAM" id="Phobius"/>
    </source>
</evidence>
<evidence type="ECO:0000256" key="2">
    <source>
        <dbReference type="ARBA" id="ARBA00008536"/>
    </source>
</evidence>
<keyword evidence="7 18" id="KW-0732">Signal</keyword>
<dbReference type="GO" id="GO:0004672">
    <property type="term" value="F:protein kinase activity"/>
    <property type="evidence" value="ECO:0007669"/>
    <property type="project" value="InterPro"/>
</dbReference>
<dbReference type="Gene3D" id="3.30.200.20">
    <property type="entry name" value="Phosphorylase Kinase, domain 1"/>
    <property type="match status" value="1"/>
</dbReference>
<dbReference type="Pfam" id="PF00069">
    <property type="entry name" value="Pkinase"/>
    <property type="match status" value="1"/>
</dbReference>
<keyword evidence="11 16" id="KW-0067">ATP-binding</keyword>
<evidence type="ECO:0000256" key="16">
    <source>
        <dbReference type="PROSITE-ProRule" id="PRU10141"/>
    </source>
</evidence>
<evidence type="ECO:0000259" key="19">
    <source>
        <dbReference type="PROSITE" id="PS50011"/>
    </source>
</evidence>
<dbReference type="OrthoDB" id="1886042at2759"/>
<dbReference type="Pfam" id="PF00139">
    <property type="entry name" value="Lectin_legB"/>
    <property type="match status" value="1"/>
</dbReference>
<dbReference type="InterPro" id="IPR017441">
    <property type="entry name" value="Protein_kinase_ATP_BS"/>
</dbReference>
<evidence type="ECO:0000256" key="6">
    <source>
        <dbReference type="ARBA" id="ARBA00022692"/>
    </source>
</evidence>
<dbReference type="PROSITE" id="PS00107">
    <property type="entry name" value="PROTEIN_KINASE_ATP"/>
    <property type="match status" value="1"/>
</dbReference>
<evidence type="ECO:0000256" key="14">
    <source>
        <dbReference type="ARBA" id="ARBA00023170"/>
    </source>
</evidence>
<keyword evidence="5" id="KW-0808">Transferase</keyword>
<keyword evidence="15" id="KW-0325">Glycoprotein</keyword>
<evidence type="ECO:0000256" key="15">
    <source>
        <dbReference type="ARBA" id="ARBA00023180"/>
    </source>
</evidence>
<name>A0A8T2TEX2_CERRI</name>
<gene>
    <name evidence="20" type="ORF">KP509_13G034900</name>
</gene>
<dbReference type="CDD" id="cd06899">
    <property type="entry name" value="lectin_legume_LecRK_Arcelin_ConA"/>
    <property type="match status" value="1"/>
</dbReference>
<dbReference type="GO" id="GO:0005886">
    <property type="term" value="C:plasma membrane"/>
    <property type="evidence" value="ECO:0007669"/>
    <property type="project" value="UniProtKB-SubCell"/>
</dbReference>
<comment type="similarity">
    <text evidence="3">In the C-terminal section; belongs to the protein kinase superfamily. Ser/Thr protein kinase family.</text>
</comment>
<keyword evidence="8" id="KW-0430">Lectin</keyword>
<dbReference type="Gene3D" id="1.10.510.10">
    <property type="entry name" value="Transferase(Phosphotransferase) domain 1"/>
    <property type="match status" value="1"/>
</dbReference>
<accession>A0A8T2TEX2</accession>
<dbReference type="GO" id="GO:0005524">
    <property type="term" value="F:ATP binding"/>
    <property type="evidence" value="ECO:0007669"/>
    <property type="project" value="UniProtKB-UniRule"/>
</dbReference>
<feature type="binding site" evidence="16">
    <location>
        <position position="407"/>
    </location>
    <ligand>
        <name>ATP</name>
        <dbReference type="ChEBI" id="CHEBI:30616"/>
    </ligand>
</feature>
<evidence type="ECO:0000256" key="4">
    <source>
        <dbReference type="ARBA" id="ARBA00022475"/>
    </source>
</evidence>
<dbReference type="InterPro" id="IPR013320">
    <property type="entry name" value="ConA-like_dom_sf"/>
</dbReference>
<feature type="domain" description="Protein kinase" evidence="19">
    <location>
        <begin position="379"/>
        <end position="660"/>
    </location>
</feature>
<sequence length="714" mass="80865">MMHRSSIHIQVPLIQLVLLLLLLNCKVLGSEVGLQNIDFPASTHYGVSIKPVPIDHWYDGQNVIYDDEDKSIWLNQNPEDAETRKASNIGKVRYKDAIQFKYDHYGMISFKTSFTFQIITTRPFPNCGSGMVFFIAPNYTVPERSYGRFFGLVSSGAPNSSRFFAVEFDTHLSQQFGDTSASHIGIDINSLASLKYVNSTSNSSYQELYLYENYTFTVWIEYDASQNLTQVWMTNLSSWIRPSSPCLTLSYSLSDVFEDMMYVGFSATSNASEDGMQGVAISAWNLTIYPPRSSKGRIHKFIITFAVLIFVIVVFSVYCYLRFKGRRVRSYRSSTAISNLAQFSRVESTVGRCHIEKIVQQCTVKRYKYEEVTFACRNFNSSCKIGEGTYSVVYKATLQNGETVAVKRLKEMYGKEDEFCDEVIALQNIRHRNLLPLLGWCYNEGETLLIYEYMQRGSLSRYLYGEDKGSLSGKLRLGILAGVASALEYLHMCLNHCVLHRDVKAANILLTEDFKPVLGDFGLARLVNHSDTSFTMTAAGSPGYIAPEVLYYNKVTEKSDVYSYGVLMVVVASGRPAVLRSSSIPSIVDWIWMLYQNNRVLDILDPTMCIDMPEMEKAQWLQVLHTALMCLNSCARLRPTMRVVCQLLQGDTNLQPHAEVETRPPFMENGRGQSLGHYYSRMMKSSSRISDEMLHCSGRMSPPSYATGEECEGR</sequence>
<comment type="subcellular location">
    <subcellularLocation>
        <location evidence="1">Cell membrane</location>
        <topology evidence="1">Single-pass type I membrane protein</topology>
    </subcellularLocation>
</comment>
<evidence type="ECO:0000256" key="18">
    <source>
        <dbReference type="SAM" id="SignalP"/>
    </source>
</evidence>
<dbReference type="FunFam" id="1.10.510.10:FF:000240">
    <property type="entry name" value="Lectin-domain containing receptor kinase A4.3"/>
    <property type="match status" value="1"/>
</dbReference>
<dbReference type="PANTHER" id="PTHR27007">
    <property type="match status" value="1"/>
</dbReference>
<keyword evidence="9 16" id="KW-0547">Nucleotide-binding</keyword>
<evidence type="ECO:0000313" key="20">
    <source>
        <dbReference type="EMBL" id="KAH7420988.1"/>
    </source>
</evidence>
<evidence type="ECO:0000256" key="3">
    <source>
        <dbReference type="ARBA" id="ARBA00010217"/>
    </source>
</evidence>
<dbReference type="Proteomes" id="UP000825935">
    <property type="component" value="Chromosome 13"/>
</dbReference>
<dbReference type="InterPro" id="IPR050528">
    <property type="entry name" value="L-type_Lectin-RKs"/>
</dbReference>
<comment type="caution">
    <text evidence="20">The sequence shown here is derived from an EMBL/GenBank/DDBJ whole genome shotgun (WGS) entry which is preliminary data.</text>
</comment>
<dbReference type="AlphaFoldDB" id="A0A8T2TEX2"/>
<proteinExistence type="inferred from homology"/>
<feature type="signal peptide" evidence="18">
    <location>
        <begin position="1"/>
        <end position="29"/>
    </location>
</feature>
<dbReference type="GO" id="GO:0002229">
    <property type="term" value="P:defense response to oomycetes"/>
    <property type="evidence" value="ECO:0007669"/>
    <property type="project" value="UniProtKB-ARBA"/>
</dbReference>
<dbReference type="InterPro" id="IPR011009">
    <property type="entry name" value="Kinase-like_dom_sf"/>
</dbReference>
<dbReference type="SMART" id="SM00220">
    <property type="entry name" value="S_TKc"/>
    <property type="match status" value="1"/>
</dbReference>
<dbReference type="InterPro" id="IPR008271">
    <property type="entry name" value="Ser/Thr_kinase_AS"/>
</dbReference>
<evidence type="ECO:0000256" key="1">
    <source>
        <dbReference type="ARBA" id="ARBA00004251"/>
    </source>
</evidence>
<dbReference type="PROSITE" id="PS50011">
    <property type="entry name" value="PROTEIN_KINASE_DOM"/>
    <property type="match status" value="1"/>
</dbReference>
<keyword evidence="6 17" id="KW-0812">Transmembrane</keyword>
<dbReference type="EMBL" id="CM035418">
    <property type="protein sequence ID" value="KAH7420988.1"/>
    <property type="molecule type" value="Genomic_DNA"/>
</dbReference>
<evidence type="ECO:0000256" key="12">
    <source>
        <dbReference type="ARBA" id="ARBA00022989"/>
    </source>
</evidence>
<keyword evidence="14" id="KW-0675">Receptor</keyword>
<dbReference type="PROSITE" id="PS00108">
    <property type="entry name" value="PROTEIN_KINASE_ST"/>
    <property type="match status" value="1"/>
</dbReference>
<keyword evidence="12 17" id="KW-1133">Transmembrane helix</keyword>
<keyword evidence="21" id="KW-1185">Reference proteome</keyword>